<dbReference type="InterPro" id="IPR058248">
    <property type="entry name" value="Lxx211020-like"/>
</dbReference>
<name>A0A327YCH2_9RHOB</name>
<evidence type="ECO:0008006" key="4">
    <source>
        <dbReference type="Google" id="ProtNLM"/>
    </source>
</evidence>
<dbReference type="InterPro" id="IPR036182">
    <property type="entry name" value="PCuAC_sf"/>
</dbReference>
<accession>A0A327YCH2</accession>
<evidence type="ECO:0000313" key="3">
    <source>
        <dbReference type="Proteomes" id="UP000249165"/>
    </source>
</evidence>
<gene>
    <name evidence="2" type="ORF">ATI53_101169</name>
</gene>
<organism evidence="2 3">
    <name type="scientific">Salipiger aestuarii</name>
    <dbReference type="NCBI Taxonomy" id="568098"/>
    <lineage>
        <taxon>Bacteria</taxon>
        <taxon>Pseudomonadati</taxon>
        <taxon>Pseudomonadota</taxon>
        <taxon>Alphaproteobacteria</taxon>
        <taxon>Rhodobacterales</taxon>
        <taxon>Roseobacteraceae</taxon>
        <taxon>Salipiger</taxon>
    </lineage>
</organism>
<dbReference type="SUPFAM" id="SSF110087">
    <property type="entry name" value="DR1885-like metal-binding protein"/>
    <property type="match status" value="1"/>
</dbReference>
<feature type="signal peptide" evidence="1">
    <location>
        <begin position="1"/>
        <end position="20"/>
    </location>
</feature>
<dbReference type="Gene3D" id="2.60.40.1890">
    <property type="entry name" value="PCu(A)C copper chaperone"/>
    <property type="match status" value="1"/>
</dbReference>
<dbReference type="PANTHER" id="PTHR36302">
    <property type="entry name" value="BLR7088 PROTEIN"/>
    <property type="match status" value="1"/>
</dbReference>
<dbReference type="OrthoDB" id="9796962at2"/>
<evidence type="ECO:0000256" key="1">
    <source>
        <dbReference type="SAM" id="SignalP"/>
    </source>
</evidence>
<reference evidence="2 3" key="1">
    <citation type="submission" date="2018-06" db="EMBL/GenBank/DDBJ databases">
        <title>Genomic Encyclopedia of Archaeal and Bacterial Type Strains, Phase II (KMG-II): from individual species to whole genera.</title>
        <authorList>
            <person name="Goeker M."/>
        </authorList>
    </citation>
    <scope>NUCLEOTIDE SEQUENCE [LARGE SCALE GENOMIC DNA]</scope>
    <source>
        <strain evidence="2 3">DSM 22011</strain>
    </source>
</reference>
<comment type="caution">
    <text evidence="2">The sequence shown here is derived from an EMBL/GenBank/DDBJ whole genome shotgun (WGS) entry which is preliminary data.</text>
</comment>
<dbReference type="AlphaFoldDB" id="A0A327YCH2"/>
<dbReference type="PANTHER" id="PTHR36302:SF1">
    <property type="entry name" value="COPPER CHAPERONE PCU(A)C"/>
    <property type="match status" value="1"/>
</dbReference>
<dbReference type="Pfam" id="PF04314">
    <property type="entry name" value="PCuAC"/>
    <property type="match status" value="1"/>
</dbReference>
<dbReference type="EMBL" id="QLMG01000011">
    <property type="protein sequence ID" value="RAK18790.1"/>
    <property type="molecule type" value="Genomic_DNA"/>
</dbReference>
<sequence>MRIVLFTGAAALAFATVAQADIVVRDAYARSAMANAPTGAAFMILENTGDSADRLIGVRSDAAHRVELHTHIADANGIMQMTEVEDGFPIPAHGKHALQRGGDHVMFMGLTSPFEQGASVAVTLTFENAGDVAVDIPVDLDRKPAQGGAHGDGHMQKRN</sequence>
<dbReference type="InterPro" id="IPR007410">
    <property type="entry name" value="LpqE-like"/>
</dbReference>
<keyword evidence="3" id="KW-1185">Reference proteome</keyword>
<keyword evidence="1" id="KW-0732">Signal</keyword>
<dbReference type="RefSeq" id="WP_111550174.1">
    <property type="nucleotide sequence ID" value="NZ_LIGK01000005.1"/>
</dbReference>
<feature type="chain" id="PRO_5016294833" description="Copper(I)-binding protein" evidence="1">
    <location>
        <begin position="21"/>
        <end position="159"/>
    </location>
</feature>
<evidence type="ECO:0000313" key="2">
    <source>
        <dbReference type="EMBL" id="RAK18790.1"/>
    </source>
</evidence>
<protein>
    <recommendedName>
        <fullName evidence="4">Copper(I)-binding protein</fullName>
    </recommendedName>
</protein>
<proteinExistence type="predicted"/>
<dbReference type="Proteomes" id="UP000249165">
    <property type="component" value="Unassembled WGS sequence"/>
</dbReference>